<accession>A0ABY4QZH5</accession>
<feature type="compositionally biased region" description="Low complexity" evidence="1">
    <location>
        <begin position="479"/>
        <end position="490"/>
    </location>
</feature>
<reference evidence="4" key="1">
    <citation type="journal article" date="2018" name="Int. J. Syst. Evol. Microbiol.">
        <title>Jatrophihabitans telluris sp. nov., isolated from sediment soil of lava forest wetlands and the emended description of the genus Jatrophihabitans.</title>
        <authorList>
            <person name="Lee K.C."/>
            <person name="Suh M.K."/>
            <person name="Eom M.K."/>
            <person name="Kim K.K."/>
            <person name="Kim J.S."/>
            <person name="Kim D.S."/>
            <person name="Ko S.H."/>
            <person name="Shin Y.K."/>
            <person name="Lee J.S."/>
        </authorList>
    </citation>
    <scope>NUCLEOTIDE SEQUENCE</scope>
    <source>
        <strain evidence="4">N237</strain>
    </source>
</reference>
<evidence type="ECO:0000256" key="2">
    <source>
        <dbReference type="SAM" id="SignalP"/>
    </source>
</evidence>
<dbReference type="InterPro" id="IPR013783">
    <property type="entry name" value="Ig-like_fold"/>
</dbReference>
<evidence type="ECO:0000313" key="4">
    <source>
        <dbReference type="EMBL" id="UQX88401.1"/>
    </source>
</evidence>
<dbReference type="Pfam" id="PF16640">
    <property type="entry name" value="Big_3_5"/>
    <property type="match status" value="1"/>
</dbReference>
<keyword evidence="5" id="KW-1185">Reference proteome</keyword>
<sequence>MKVNFTSALSGAGALAIAGGLLLAGASAASAAAPTYEPDPNSVGTVTLYDASGAQLTSGSLSTHPFATYYAGSGGATPHAPANSKATPLAYIPQDGVNPASWSGDSLGPSTTYGTAASAAYPAPLTGSANAIAKAGSTDFSMDDILNEFTLSSSLNPNVVEIRVATGNNGEYYNMDVKVDTTAGTWTQVYPVVAAKVGTAISAITASPASPAPSSTTSVNLTATLSATDSTHPAGSVHLFDGTTDLGAATLNAGTGAISATATVATSGSYGFKFVYTASGNYNNSSSAVLAYSVTGPAAATTTVVSGPTTGTVGTPVTYTAAVSASSGTPTGSVQFTVDGSNLGAPVSVANAASTGVQYTPADTSPHVIKASYTPASGANFSGSSDTTGITLTATAAANAPDPQTVTVTVPAGSLVISTPYTPANPLDLGTLKLAADGTSLSTTPVNFGDPSANAAADPGNGPTASTTNGVTVTDTRPGSTGWSASASTSDFTSGTNSIDGNDLAFTGVTPKYLSGNHVTSVTTNDISAFKTPKSFASTTQGPGTVNIYGKMGLSNVSTSTLPGTYTATVTFTIV</sequence>
<dbReference type="EMBL" id="CP097332">
    <property type="protein sequence ID" value="UQX88401.1"/>
    <property type="molecule type" value="Genomic_DNA"/>
</dbReference>
<reference evidence="4" key="2">
    <citation type="submission" date="2022-05" db="EMBL/GenBank/DDBJ databases">
        <authorList>
            <person name="Kim J.-S."/>
            <person name="Lee K."/>
            <person name="Suh M."/>
            <person name="Eom M."/>
            <person name="Kim J.-S."/>
            <person name="Kim D.-S."/>
            <person name="Ko S.-H."/>
            <person name="Shin Y."/>
            <person name="Lee J.-S."/>
        </authorList>
    </citation>
    <scope>NUCLEOTIDE SEQUENCE</scope>
    <source>
        <strain evidence="4">N237</strain>
    </source>
</reference>
<protein>
    <submittedName>
        <fullName evidence="4">Ig-like domain-containing protein</fullName>
    </submittedName>
</protein>
<evidence type="ECO:0000313" key="5">
    <source>
        <dbReference type="Proteomes" id="UP001056336"/>
    </source>
</evidence>
<dbReference type="InterPro" id="IPR032109">
    <property type="entry name" value="Big_3_5"/>
</dbReference>
<name>A0ABY4QZH5_9ACTN</name>
<feature type="signal peptide" evidence="2">
    <location>
        <begin position="1"/>
        <end position="31"/>
    </location>
</feature>
<feature type="compositionally biased region" description="Polar residues" evidence="1">
    <location>
        <begin position="463"/>
        <end position="478"/>
    </location>
</feature>
<feature type="domain" description="Bacterial Ig-like" evidence="3">
    <location>
        <begin position="206"/>
        <end position="295"/>
    </location>
</feature>
<organism evidence="4 5">
    <name type="scientific">Jatrophihabitans telluris</name>
    <dbReference type="NCBI Taxonomy" id="2038343"/>
    <lineage>
        <taxon>Bacteria</taxon>
        <taxon>Bacillati</taxon>
        <taxon>Actinomycetota</taxon>
        <taxon>Actinomycetes</taxon>
        <taxon>Jatrophihabitantales</taxon>
        <taxon>Jatrophihabitantaceae</taxon>
        <taxon>Jatrophihabitans</taxon>
    </lineage>
</organism>
<keyword evidence="2" id="KW-0732">Signal</keyword>
<evidence type="ECO:0000256" key="1">
    <source>
        <dbReference type="SAM" id="MobiDB-lite"/>
    </source>
</evidence>
<feature type="chain" id="PRO_5047193820" evidence="2">
    <location>
        <begin position="32"/>
        <end position="575"/>
    </location>
</feature>
<dbReference type="Gene3D" id="2.60.40.10">
    <property type="entry name" value="Immunoglobulins"/>
    <property type="match status" value="2"/>
</dbReference>
<evidence type="ECO:0000259" key="3">
    <source>
        <dbReference type="Pfam" id="PF16640"/>
    </source>
</evidence>
<dbReference type="RefSeq" id="WP_249771861.1">
    <property type="nucleotide sequence ID" value="NZ_CP097332.1"/>
</dbReference>
<proteinExistence type="predicted"/>
<dbReference type="Proteomes" id="UP001056336">
    <property type="component" value="Chromosome"/>
</dbReference>
<feature type="region of interest" description="Disordered" evidence="1">
    <location>
        <begin position="450"/>
        <end position="494"/>
    </location>
</feature>
<gene>
    <name evidence="4" type="ORF">M6D93_19285</name>
</gene>